<feature type="compositionally biased region" description="Low complexity" evidence="1">
    <location>
        <begin position="478"/>
        <end position="488"/>
    </location>
</feature>
<organism evidence="3 4">
    <name type="scientific">Mucor saturninus</name>
    <dbReference type="NCBI Taxonomy" id="64648"/>
    <lineage>
        <taxon>Eukaryota</taxon>
        <taxon>Fungi</taxon>
        <taxon>Fungi incertae sedis</taxon>
        <taxon>Mucoromycota</taxon>
        <taxon>Mucoromycotina</taxon>
        <taxon>Mucoromycetes</taxon>
        <taxon>Mucorales</taxon>
        <taxon>Mucorineae</taxon>
        <taxon>Mucoraceae</taxon>
        <taxon>Mucor</taxon>
    </lineage>
</organism>
<dbReference type="InterPro" id="IPR024445">
    <property type="entry name" value="Tnp_ISXO2-like"/>
</dbReference>
<feature type="compositionally biased region" description="Polar residues" evidence="1">
    <location>
        <begin position="434"/>
        <end position="448"/>
    </location>
</feature>
<dbReference type="PANTHER" id="PTHR47163:SF2">
    <property type="entry name" value="SI:DKEY-17M8.2"/>
    <property type="match status" value="1"/>
</dbReference>
<dbReference type="EMBL" id="JAEPRD010000329">
    <property type="protein sequence ID" value="KAG2191992.1"/>
    <property type="molecule type" value="Genomic_DNA"/>
</dbReference>
<dbReference type="AlphaFoldDB" id="A0A8H7US16"/>
<comment type="caution">
    <text evidence="3">The sequence shown here is derived from an EMBL/GenBank/DDBJ whole genome shotgun (WGS) entry which is preliminary data.</text>
</comment>
<dbReference type="OrthoDB" id="5598606at2759"/>
<evidence type="ECO:0000313" key="3">
    <source>
        <dbReference type="EMBL" id="KAG2191992.1"/>
    </source>
</evidence>
<keyword evidence="4" id="KW-1185">Reference proteome</keyword>
<name>A0A8H7US16_9FUNG</name>
<proteinExistence type="predicted"/>
<dbReference type="SMART" id="SM01126">
    <property type="entry name" value="DDE_Tnp_IS1595"/>
    <property type="match status" value="1"/>
</dbReference>
<feature type="compositionally biased region" description="Low complexity" evidence="1">
    <location>
        <begin position="503"/>
        <end position="517"/>
    </location>
</feature>
<dbReference type="Proteomes" id="UP000603453">
    <property type="component" value="Unassembled WGS sequence"/>
</dbReference>
<accession>A0A8H7US16</accession>
<dbReference type="PANTHER" id="PTHR47163">
    <property type="entry name" value="DDE_TNP_IS1595 DOMAIN-CONTAINING PROTEIN"/>
    <property type="match status" value="1"/>
</dbReference>
<evidence type="ECO:0000256" key="1">
    <source>
        <dbReference type="SAM" id="MobiDB-lite"/>
    </source>
</evidence>
<dbReference type="InterPro" id="IPR053164">
    <property type="entry name" value="IS1016-like_transposase"/>
</dbReference>
<feature type="compositionally biased region" description="Polar residues" evidence="1">
    <location>
        <begin position="387"/>
        <end position="401"/>
    </location>
</feature>
<feature type="compositionally biased region" description="Low complexity" evidence="1">
    <location>
        <begin position="449"/>
        <end position="459"/>
    </location>
</feature>
<feature type="compositionally biased region" description="Low complexity" evidence="1">
    <location>
        <begin position="538"/>
        <end position="548"/>
    </location>
</feature>
<evidence type="ECO:0000259" key="2">
    <source>
        <dbReference type="SMART" id="SM01126"/>
    </source>
</evidence>
<sequence length="565" mass="62776">MSSAIIVPNYVEDDSQISASIRGRRPGQIVATYGSREPINAIATHIDNLSGRTAETEEVQSSAKNTFFYRRKLPIDLTYRALTKFVKKSGMTEVFEDYKTSMATLGKIGNDINILMLSDFTKNNLPFRLGSSPGCDHIQIDESKFGKRKHHRGHRVEGVWVFGMVEAIKVGEEMKKHRGVWYKKPIFSAGRLFDCTVPNRTTATLKPIIEAHCVRGSVTRSDGWGVYTFMHPADIQLPDGTYQDNTQAYQDGDYFFRQHHVVNHSENFATEDQVKGNHTEGLIHTNLIEGMWLDVKKSIAPCYRNEEFCADKLLEYLWRRENKNVYDSLNRALKEVEFPSSLDDLDSLVVITRGLNGLSEVDQARHNERLERRRAATIRRNRNAANPTSEANNKTESSGSDSQEETTSHPSDSSSDEDSDFSDSGNPVGGPSPQDLNQNQPVTPNNGRSSFAESSVSTSEIRRTTRASVAQSGARNHSVSGGPSSSRRPVGRPPSTNKRVRVSSGTGPGRPSGSRTRPNTEEELPAAVITPSPRPVGRPRSGTVRPVVAESSTQHIRLNPRPSRK</sequence>
<feature type="region of interest" description="Disordered" evidence="1">
    <location>
        <begin position="366"/>
        <end position="565"/>
    </location>
</feature>
<feature type="compositionally biased region" description="Polar residues" evidence="1">
    <location>
        <begin position="466"/>
        <end position="477"/>
    </location>
</feature>
<reference evidence="3" key="1">
    <citation type="submission" date="2020-12" db="EMBL/GenBank/DDBJ databases">
        <title>Metabolic potential, ecology and presence of endohyphal bacteria is reflected in genomic diversity of Mucoromycotina.</title>
        <authorList>
            <person name="Muszewska A."/>
            <person name="Okrasinska A."/>
            <person name="Steczkiewicz K."/>
            <person name="Drgas O."/>
            <person name="Orlowska M."/>
            <person name="Perlinska-Lenart U."/>
            <person name="Aleksandrzak-Piekarczyk T."/>
            <person name="Szatraj K."/>
            <person name="Zielenkiewicz U."/>
            <person name="Pilsyk S."/>
            <person name="Malc E."/>
            <person name="Mieczkowski P."/>
            <person name="Kruszewska J.S."/>
            <person name="Biernat P."/>
            <person name="Pawlowska J."/>
        </authorList>
    </citation>
    <scope>NUCLEOTIDE SEQUENCE</scope>
    <source>
        <strain evidence="3">WA0000017839</strain>
    </source>
</reference>
<gene>
    <name evidence="3" type="ORF">INT47_006629</name>
</gene>
<protein>
    <recommendedName>
        <fullName evidence="2">ISXO2-like transposase domain-containing protein</fullName>
    </recommendedName>
</protein>
<feature type="domain" description="ISXO2-like transposase" evidence="2">
    <location>
        <begin position="128"/>
        <end position="322"/>
    </location>
</feature>
<evidence type="ECO:0000313" key="4">
    <source>
        <dbReference type="Proteomes" id="UP000603453"/>
    </source>
</evidence>